<dbReference type="Proteomes" id="UP000887013">
    <property type="component" value="Unassembled WGS sequence"/>
</dbReference>
<accession>A0A8X6UC36</accession>
<reference evidence="2" key="1">
    <citation type="submission" date="2020-08" db="EMBL/GenBank/DDBJ databases">
        <title>Multicomponent nature underlies the extraordinary mechanical properties of spider dragline silk.</title>
        <authorList>
            <person name="Kono N."/>
            <person name="Nakamura H."/>
            <person name="Mori M."/>
            <person name="Yoshida Y."/>
            <person name="Ohtoshi R."/>
            <person name="Malay A.D."/>
            <person name="Moran D.A.P."/>
            <person name="Tomita M."/>
            <person name="Numata K."/>
            <person name="Arakawa K."/>
        </authorList>
    </citation>
    <scope>NUCLEOTIDE SEQUENCE</scope>
</reference>
<organism evidence="2 3">
    <name type="scientific">Nephila pilipes</name>
    <name type="common">Giant wood spider</name>
    <name type="synonym">Nephila maculata</name>
    <dbReference type="NCBI Taxonomy" id="299642"/>
    <lineage>
        <taxon>Eukaryota</taxon>
        <taxon>Metazoa</taxon>
        <taxon>Ecdysozoa</taxon>
        <taxon>Arthropoda</taxon>
        <taxon>Chelicerata</taxon>
        <taxon>Arachnida</taxon>
        <taxon>Araneae</taxon>
        <taxon>Araneomorphae</taxon>
        <taxon>Entelegynae</taxon>
        <taxon>Araneoidea</taxon>
        <taxon>Nephilidae</taxon>
        <taxon>Nephila</taxon>
    </lineage>
</organism>
<evidence type="ECO:0000313" key="3">
    <source>
        <dbReference type="Proteomes" id="UP000887013"/>
    </source>
</evidence>
<keyword evidence="3" id="KW-1185">Reference proteome</keyword>
<name>A0A8X6UC36_NEPPI</name>
<evidence type="ECO:0000313" key="2">
    <source>
        <dbReference type="EMBL" id="GFT95466.1"/>
    </source>
</evidence>
<proteinExistence type="predicted"/>
<dbReference type="EMBL" id="BMAW01026082">
    <property type="protein sequence ID" value="GFT95466.1"/>
    <property type="molecule type" value="Genomic_DNA"/>
</dbReference>
<dbReference type="AlphaFoldDB" id="A0A8X6UC36"/>
<evidence type="ECO:0000256" key="1">
    <source>
        <dbReference type="SAM" id="MobiDB-lite"/>
    </source>
</evidence>
<feature type="region of interest" description="Disordered" evidence="1">
    <location>
        <begin position="65"/>
        <end position="108"/>
    </location>
</feature>
<protein>
    <submittedName>
        <fullName evidence="2">Uncharacterized protein</fullName>
    </submittedName>
</protein>
<gene>
    <name evidence="2" type="ORF">NPIL_484471</name>
</gene>
<sequence length="108" mass="12446">MQFRKTRNFKIYNRWTLKGGKHRIRANFDRNGSEEVNRNKQRATEGWKTNGVRSLLPVERAVKPGNSRANVLHSRKEEVQGEGSTLMVKPESLNTDGPIESVDEKREP</sequence>
<comment type="caution">
    <text evidence="2">The sequence shown here is derived from an EMBL/GenBank/DDBJ whole genome shotgun (WGS) entry which is preliminary data.</text>
</comment>